<dbReference type="SUPFAM" id="SSF50494">
    <property type="entry name" value="Trypsin-like serine proteases"/>
    <property type="match status" value="1"/>
</dbReference>
<dbReference type="PANTHER" id="PTHR22939">
    <property type="entry name" value="SERINE PROTEASE FAMILY S1C HTRA-RELATED"/>
    <property type="match status" value="1"/>
</dbReference>
<dbReference type="PROSITE" id="PS50106">
    <property type="entry name" value="PDZ"/>
    <property type="match status" value="1"/>
</dbReference>
<organism evidence="6 7">
    <name type="scientific">Ignavibacterium album (strain DSM 19864 / JCM 16511 / NBRC 101810 / Mat9-16)</name>
    <dbReference type="NCBI Taxonomy" id="945713"/>
    <lineage>
        <taxon>Bacteria</taxon>
        <taxon>Pseudomonadati</taxon>
        <taxon>Ignavibacteriota</taxon>
        <taxon>Ignavibacteria</taxon>
        <taxon>Ignavibacteriales</taxon>
        <taxon>Ignavibacteriaceae</taxon>
        <taxon>Ignavibacterium</taxon>
    </lineage>
</organism>
<dbReference type="PRINTS" id="PR00834">
    <property type="entry name" value="PROTEASES2C"/>
</dbReference>
<proteinExistence type="inferred from homology"/>
<dbReference type="RefSeq" id="WP_014560346.1">
    <property type="nucleotide sequence ID" value="NC_017464.1"/>
</dbReference>
<dbReference type="Pfam" id="PF13180">
    <property type="entry name" value="PDZ_2"/>
    <property type="match status" value="1"/>
</dbReference>
<dbReference type="HOGENOM" id="CLU_020120_1_2_10"/>
<dbReference type="Gene3D" id="2.40.10.120">
    <property type="match status" value="1"/>
</dbReference>
<evidence type="ECO:0000256" key="4">
    <source>
        <dbReference type="SAM" id="Phobius"/>
    </source>
</evidence>
<dbReference type="Pfam" id="PF13365">
    <property type="entry name" value="Trypsin_2"/>
    <property type="match status" value="1"/>
</dbReference>
<dbReference type="InterPro" id="IPR001940">
    <property type="entry name" value="Peptidase_S1C"/>
</dbReference>
<evidence type="ECO:0000256" key="2">
    <source>
        <dbReference type="ARBA" id="ARBA00022670"/>
    </source>
</evidence>
<reference evidence="6 7" key="1">
    <citation type="journal article" date="2012" name="Front. Microbiol.">
        <title>Complete genome of Ignavibacterium album, a metabolically versatile, flagellated, facultative anaerobe from the phylum Chlorobi.</title>
        <authorList>
            <person name="Liu Z."/>
            <person name="Frigaard N.-U."/>
            <person name="Vogl K."/>
            <person name="Iino T."/>
            <person name="Ohkuma M."/>
            <person name="Overmann J."/>
            <person name="Bryant D.A."/>
        </authorList>
    </citation>
    <scope>NUCLEOTIDE SEQUENCE [LARGE SCALE GENOMIC DNA]</scope>
    <source>
        <strain evidence="7">DSM 19864 / JCM 16511 / NBRC 101810 / Mat9-16</strain>
    </source>
</reference>
<keyword evidence="7" id="KW-1185">Reference proteome</keyword>
<name>I0AJN6_IGNAJ</name>
<dbReference type="SMART" id="SM00228">
    <property type="entry name" value="PDZ"/>
    <property type="match status" value="1"/>
</dbReference>
<dbReference type="STRING" id="945713.IALB_1484"/>
<keyword evidence="3" id="KW-0378">Hydrolase</keyword>
<sequence length="393" mass="43412">MISKKTYLFTVVVFLVLLTSSFLYLNSKQQFPVNAISPNYNSSLSSLKNNIQDEINNSRRNIITQTVEKVSPAVVGINVIEIRQYRDPFSYFFDDPFFRQFFGDRGNYRQRVQGLGSGYIISPDGYIVTNDHVAGNASEITVTLTDGSHYKAEIVGSDPTSDICLLKIDGNNLPYLELGNSDDVIIGEWVIALGNPFGLFELNDKPTVTVGVISATGMNLEPINNRYYINMLQTDAAINGGNSGGPLVNSLGEVIGMNTLIFTAGGVQGNIGLGFAIPINKVKRIVTELKEKGSIDRDFQIGMSIQSIDEGIARYYDLKSTKGVIVTRVVPNSPADEAGIKTSDIIFEVEGYKINNEQTIFGVFQEFRVGQTITLKILRDNNELTKRMKLVKK</sequence>
<dbReference type="KEGG" id="ial:IALB_1484"/>
<evidence type="ECO:0000313" key="7">
    <source>
        <dbReference type="Proteomes" id="UP000007394"/>
    </source>
</evidence>
<dbReference type="Gene3D" id="2.30.42.10">
    <property type="match status" value="1"/>
</dbReference>
<keyword evidence="4" id="KW-0472">Membrane</keyword>
<keyword evidence="4" id="KW-1133">Transmembrane helix</keyword>
<accession>I0AJN6</accession>
<dbReference type="InterPro" id="IPR001478">
    <property type="entry name" value="PDZ"/>
</dbReference>
<keyword evidence="4" id="KW-0812">Transmembrane</keyword>
<dbReference type="GO" id="GO:0006508">
    <property type="term" value="P:proteolysis"/>
    <property type="evidence" value="ECO:0007669"/>
    <property type="project" value="UniProtKB-KW"/>
</dbReference>
<dbReference type="eggNOG" id="COG0265">
    <property type="taxonomic scope" value="Bacteria"/>
</dbReference>
<dbReference type="PANTHER" id="PTHR22939:SF129">
    <property type="entry name" value="SERINE PROTEASE HTRA2, MITOCHONDRIAL"/>
    <property type="match status" value="1"/>
</dbReference>
<evidence type="ECO:0000256" key="1">
    <source>
        <dbReference type="ARBA" id="ARBA00010541"/>
    </source>
</evidence>
<dbReference type="InterPro" id="IPR036034">
    <property type="entry name" value="PDZ_sf"/>
</dbReference>
<keyword evidence="2 6" id="KW-0645">Protease</keyword>
<dbReference type="EMBL" id="CP003418">
    <property type="protein sequence ID" value="AFH49193.1"/>
    <property type="molecule type" value="Genomic_DNA"/>
</dbReference>
<dbReference type="AlphaFoldDB" id="I0AJN6"/>
<dbReference type="SUPFAM" id="SSF50156">
    <property type="entry name" value="PDZ domain-like"/>
    <property type="match status" value="1"/>
</dbReference>
<evidence type="ECO:0000313" key="6">
    <source>
        <dbReference type="EMBL" id="AFH49193.1"/>
    </source>
</evidence>
<dbReference type="OrthoDB" id="9758917at2"/>
<dbReference type="GO" id="GO:0004252">
    <property type="term" value="F:serine-type endopeptidase activity"/>
    <property type="evidence" value="ECO:0007669"/>
    <property type="project" value="InterPro"/>
</dbReference>
<feature type="transmembrane region" description="Helical" evidence="4">
    <location>
        <begin position="7"/>
        <end position="25"/>
    </location>
</feature>
<protein>
    <submittedName>
        <fullName evidence="6">Trypsin-like serine protease</fullName>
    </submittedName>
</protein>
<comment type="similarity">
    <text evidence="1">Belongs to the peptidase S1C family.</text>
</comment>
<feature type="domain" description="PDZ" evidence="5">
    <location>
        <begin position="284"/>
        <end position="381"/>
    </location>
</feature>
<gene>
    <name evidence="6" type="ordered locus">IALB_1484</name>
</gene>
<dbReference type="InterPro" id="IPR009003">
    <property type="entry name" value="Peptidase_S1_PA"/>
</dbReference>
<dbReference type="Proteomes" id="UP000007394">
    <property type="component" value="Chromosome"/>
</dbReference>
<evidence type="ECO:0000256" key="3">
    <source>
        <dbReference type="ARBA" id="ARBA00022801"/>
    </source>
</evidence>
<evidence type="ECO:0000259" key="5">
    <source>
        <dbReference type="PROSITE" id="PS50106"/>
    </source>
</evidence>